<protein>
    <submittedName>
        <fullName evidence="1">Uncharacterized protein</fullName>
    </submittedName>
</protein>
<evidence type="ECO:0000313" key="1">
    <source>
        <dbReference type="EMBL" id="CDW30988.1"/>
    </source>
</evidence>
<name>A0A0K2TYB6_LEPSM</name>
<proteinExistence type="predicted"/>
<feature type="non-terminal residue" evidence="1">
    <location>
        <position position="1"/>
    </location>
</feature>
<accession>A0A0K2TYB6</accession>
<organism evidence="1">
    <name type="scientific">Lepeophtheirus salmonis</name>
    <name type="common">Salmon louse</name>
    <name type="synonym">Caligus salmonis</name>
    <dbReference type="NCBI Taxonomy" id="72036"/>
    <lineage>
        <taxon>Eukaryota</taxon>
        <taxon>Metazoa</taxon>
        <taxon>Ecdysozoa</taxon>
        <taxon>Arthropoda</taxon>
        <taxon>Crustacea</taxon>
        <taxon>Multicrustacea</taxon>
        <taxon>Hexanauplia</taxon>
        <taxon>Copepoda</taxon>
        <taxon>Siphonostomatoida</taxon>
        <taxon>Caligidae</taxon>
        <taxon>Lepeophtheirus</taxon>
    </lineage>
</organism>
<reference evidence="1" key="1">
    <citation type="submission" date="2014-05" db="EMBL/GenBank/DDBJ databases">
        <authorList>
            <person name="Chronopoulou M."/>
        </authorList>
    </citation>
    <scope>NUCLEOTIDE SEQUENCE</scope>
    <source>
        <tissue evidence="1">Whole organism</tissue>
    </source>
</reference>
<dbReference type="AlphaFoldDB" id="A0A0K2TYB6"/>
<sequence>YIKALLLAESSKTPPSAVPGSREVLGSVTCPNRKKFIELHTIGDENQGRLDPAGSDTNTNHHQYRILAYEYVALVLHALAKHLVFVAVVSQLHDEELLSSPNDSNVRTRIEYFQLDLDVGSATWLLCPC</sequence>
<dbReference type="EMBL" id="HACA01013627">
    <property type="protein sequence ID" value="CDW30988.1"/>
    <property type="molecule type" value="Transcribed_RNA"/>
</dbReference>